<reference evidence="1" key="1">
    <citation type="submission" date="2019-02" db="EMBL/GenBank/DDBJ databases">
        <authorList>
            <person name="Gruber-Vodicka R. H."/>
            <person name="Seah K. B. B."/>
        </authorList>
    </citation>
    <scope>NUCLEOTIDE SEQUENCE</scope>
    <source>
        <strain evidence="3">BECK_SA2B12</strain>
        <strain evidence="1">BECK_SA2B15</strain>
        <strain evidence="2">BECK_SA2B20</strain>
    </source>
</reference>
<proteinExistence type="predicted"/>
<gene>
    <name evidence="1" type="ORF">BECKH772A_GA0070896_101823</name>
    <name evidence="2" type="ORF">BECKH772B_GA0070898_101883</name>
    <name evidence="3" type="ORF">BECKH772C_GA0070978_101832</name>
</gene>
<sequence>MSDKTIPDEVGRFTIRMEHLEGFEYKVKFDWPQPDELLMDEPAPLGQQRGPNASRILAAAVGNCLTASLMFCIGKHEPPDSSAQTEITCVMVRDEKKRMRVGNMDVNITVSGEAEQSERLKRCLGLFEDFCVVTASVKNGIPVGVTVRNEAGDILKQP</sequence>
<dbReference type="EMBL" id="CAADFG010000182">
    <property type="protein sequence ID" value="VFK00097.1"/>
    <property type="molecule type" value="Genomic_DNA"/>
</dbReference>
<dbReference type="Pfam" id="PF02566">
    <property type="entry name" value="OsmC"/>
    <property type="match status" value="1"/>
</dbReference>
<dbReference type="SUPFAM" id="SSF82784">
    <property type="entry name" value="OsmC-like"/>
    <property type="match status" value="1"/>
</dbReference>
<accession>A0A450V5Y7</accession>
<dbReference type="EMBL" id="CAADFI010000188">
    <property type="protein sequence ID" value="VFK00371.1"/>
    <property type="molecule type" value="Genomic_DNA"/>
</dbReference>
<evidence type="ECO:0000313" key="1">
    <source>
        <dbReference type="EMBL" id="VFK00097.1"/>
    </source>
</evidence>
<dbReference type="AlphaFoldDB" id="A0A450V5Y7"/>
<dbReference type="InterPro" id="IPR015946">
    <property type="entry name" value="KH_dom-like_a/b"/>
</dbReference>
<protein>
    <submittedName>
        <fullName evidence="1">Uncharacterized OsmC-related protein</fullName>
    </submittedName>
</protein>
<dbReference type="InterPro" id="IPR036102">
    <property type="entry name" value="OsmC/Ohrsf"/>
</dbReference>
<dbReference type="InterPro" id="IPR003718">
    <property type="entry name" value="OsmC/Ohr_fam"/>
</dbReference>
<name>A0A450V5Y7_9GAMM</name>
<dbReference type="Gene3D" id="3.30.300.20">
    <property type="match status" value="1"/>
</dbReference>
<organism evidence="1">
    <name type="scientific">Candidatus Kentrum eta</name>
    <dbReference type="NCBI Taxonomy" id="2126337"/>
    <lineage>
        <taxon>Bacteria</taxon>
        <taxon>Pseudomonadati</taxon>
        <taxon>Pseudomonadota</taxon>
        <taxon>Gammaproteobacteria</taxon>
        <taxon>Candidatus Kentrum</taxon>
    </lineage>
</organism>
<dbReference type="EMBL" id="CAADFJ010000183">
    <property type="protein sequence ID" value="VFK04466.1"/>
    <property type="molecule type" value="Genomic_DNA"/>
</dbReference>
<evidence type="ECO:0000313" key="3">
    <source>
        <dbReference type="EMBL" id="VFK04466.1"/>
    </source>
</evidence>
<evidence type="ECO:0000313" key="2">
    <source>
        <dbReference type="EMBL" id="VFK00371.1"/>
    </source>
</evidence>